<dbReference type="EMBL" id="LSRX01000175">
    <property type="protein sequence ID" value="OLQ05795.1"/>
    <property type="molecule type" value="Genomic_DNA"/>
</dbReference>
<sequence>MNDTGRFLAPRLQLSGSDVRLFLRSRKKPQYGDFMVTQALEEPTASQTQPYLLEGRLRQMRRKAEHLGVRGRERVLASHAIRCEEGADRRPARASQAQGPCLLIRQHAPEYPNHDMTEMVGPGNRLTFDIIVGRVGRAWELGRTHEPSEGSTGGSCREGPIHKSPLHDNGEGVTGNGTCAPGAQGPEMANAAGDEGSNTNLEGDDVVNRPRVRHGGETDTEVTLRRDSQNGEYD</sequence>
<evidence type="ECO:0000256" key="1">
    <source>
        <dbReference type="SAM" id="MobiDB-lite"/>
    </source>
</evidence>
<dbReference type="AlphaFoldDB" id="A0A1Q9EED1"/>
<accession>A0A1Q9EED1</accession>
<name>A0A1Q9EED1_SYMMI</name>
<organism evidence="2 3">
    <name type="scientific">Symbiodinium microadriaticum</name>
    <name type="common">Dinoflagellate</name>
    <name type="synonym">Zooxanthella microadriatica</name>
    <dbReference type="NCBI Taxonomy" id="2951"/>
    <lineage>
        <taxon>Eukaryota</taxon>
        <taxon>Sar</taxon>
        <taxon>Alveolata</taxon>
        <taxon>Dinophyceae</taxon>
        <taxon>Suessiales</taxon>
        <taxon>Symbiodiniaceae</taxon>
        <taxon>Symbiodinium</taxon>
    </lineage>
</organism>
<dbReference type="Proteomes" id="UP000186817">
    <property type="component" value="Unassembled WGS sequence"/>
</dbReference>
<evidence type="ECO:0000313" key="2">
    <source>
        <dbReference type="EMBL" id="OLQ05795.1"/>
    </source>
</evidence>
<protein>
    <submittedName>
        <fullName evidence="2">Uncharacterized protein</fullName>
    </submittedName>
</protein>
<proteinExistence type="predicted"/>
<evidence type="ECO:0000313" key="3">
    <source>
        <dbReference type="Proteomes" id="UP000186817"/>
    </source>
</evidence>
<keyword evidence="3" id="KW-1185">Reference proteome</keyword>
<feature type="compositionally biased region" description="Basic and acidic residues" evidence="1">
    <location>
        <begin position="159"/>
        <end position="170"/>
    </location>
</feature>
<feature type="region of interest" description="Disordered" evidence="1">
    <location>
        <begin position="143"/>
        <end position="234"/>
    </location>
</feature>
<dbReference type="OrthoDB" id="10284775at2759"/>
<comment type="caution">
    <text evidence="2">The sequence shown here is derived from an EMBL/GenBank/DDBJ whole genome shotgun (WGS) entry which is preliminary data.</text>
</comment>
<reference evidence="2 3" key="1">
    <citation type="submission" date="2016-02" db="EMBL/GenBank/DDBJ databases">
        <title>Genome analysis of coral dinoflagellate symbionts highlights evolutionary adaptations to a symbiotic lifestyle.</title>
        <authorList>
            <person name="Aranda M."/>
            <person name="Li Y."/>
            <person name="Liew Y.J."/>
            <person name="Baumgarten S."/>
            <person name="Simakov O."/>
            <person name="Wilson M."/>
            <person name="Piel J."/>
            <person name="Ashoor H."/>
            <person name="Bougouffa S."/>
            <person name="Bajic V.B."/>
            <person name="Ryu T."/>
            <person name="Ravasi T."/>
            <person name="Bayer T."/>
            <person name="Micklem G."/>
            <person name="Kim H."/>
            <person name="Bhak J."/>
            <person name="Lajeunesse T.C."/>
            <person name="Voolstra C.R."/>
        </authorList>
    </citation>
    <scope>NUCLEOTIDE SEQUENCE [LARGE SCALE GENOMIC DNA]</scope>
    <source>
        <strain evidence="2 3">CCMP2467</strain>
    </source>
</reference>
<gene>
    <name evidence="2" type="ORF">AK812_SmicGene10976</name>
</gene>
<feature type="compositionally biased region" description="Basic and acidic residues" evidence="1">
    <location>
        <begin position="214"/>
        <end position="234"/>
    </location>
</feature>